<dbReference type="RefSeq" id="XP_060286407.1">
    <property type="nucleotide sequence ID" value="XM_060424385.1"/>
</dbReference>
<evidence type="ECO:0000256" key="6">
    <source>
        <dbReference type="SAM" id="MobiDB-lite"/>
    </source>
</evidence>
<dbReference type="Pfam" id="PF20684">
    <property type="entry name" value="Fung_rhodopsin"/>
    <property type="match status" value="1"/>
</dbReference>
<sequence length="363" mass="39726">MKRSPNDDASPALLSINFILLAVVVVTTSLRLYTRFSLRALGWDDYTITATALVATTRVAIQAAQVQYGNGRHRQYISNEDYVTNNMLGWYAQLLLFVSMTLLKISIGLLLLRIRNTRVLRIFLCCLISGVIITNLTCIIVLLSECSPVSAYWKGGGSCWDTRVRIYAIYITIGYSLMTDFICSLLPLAVVWKVQIPLKKKLMIWGLMSMGLVATAFGAVRAASLGLQTDDLSWVYCIAAIWSNLELFLGITAANLALSRSVWMFLRHGRRANTSGRTQSQNWTSPPSEGSSRGSGMRMATTRSATSARTEADEAARGGRGGADGGMGRRPGSEGSDIPLHLGVGGKNSFWALVDYERATTDV</sequence>
<comment type="subcellular location">
    <subcellularLocation>
        <location evidence="1">Membrane</location>
        <topology evidence="1">Multi-pass membrane protein</topology>
    </subcellularLocation>
</comment>
<evidence type="ECO:0000256" key="4">
    <source>
        <dbReference type="ARBA" id="ARBA00023136"/>
    </source>
</evidence>
<evidence type="ECO:0000256" key="5">
    <source>
        <dbReference type="ARBA" id="ARBA00038359"/>
    </source>
</evidence>
<comment type="caution">
    <text evidence="9">The sequence shown here is derived from an EMBL/GenBank/DDBJ whole genome shotgun (WGS) entry which is preliminary data.</text>
</comment>
<protein>
    <recommendedName>
        <fullName evidence="8">Rhodopsin domain-containing protein</fullName>
    </recommendedName>
</protein>
<dbReference type="InterPro" id="IPR052337">
    <property type="entry name" value="SAT4-like"/>
</dbReference>
<keyword evidence="3 7" id="KW-1133">Transmembrane helix</keyword>
<feature type="transmembrane region" description="Helical" evidence="7">
    <location>
        <begin position="232"/>
        <end position="258"/>
    </location>
</feature>
<keyword evidence="10" id="KW-1185">Reference proteome</keyword>
<proteinExistence type="inferred from homology"/>
<feature type="region of interest" description="Disordered" evidence="6">
    <location>
        <begin position="274"/>
        <end position="341"/>
    </location>
</feature>
<feature type="compositionally biased region" description="Low complexity" evidence="6">
    <location>
        <begin position="285"/>
        <end position="309"/>
    </location>
</feature>
<accession>A0AAJ0C7P6</accession>
<keyword evidence="2 7" id="KW-0812">Transmembrane</keyword>
<feature type="compositionally biased region" description="Gly residues" evidence="6">
    <location>
        <begin position="318"/>
        <end position="329"/>
    </location>
</feature>
<dbReference type="PANTHER" id="PTHR33048">
    <property type="entry name" value="PTH11-LIKE INTEGRAL MEMBRANE PROTEIN (AFU_ORTHOLOGUE AFUA_5G11245)"/>
    <property type="match status" value="1"/>
</dbReference>
<evidence type="ECO:0000313" key="9">
    <source>
        <dbReference type="EMBL" id="KAK1770194.1"/>
    </source>
</evidence>
<name>A0AAJ0C7P6_9PEZI</name>
<evidence type="ECO:0000256" key="1">
    <source>
        <dbReference type="ARBA" id="ARBA00004141"/>
    </source>
</evidence>
<gene>
    <name evidence="9" type="ORF">QBC33DRAFT_446602</name>
</gene>
<dbReference type="GeneID" id="85307572"/>
<feature type="transmembrane region" description="Helical" evidence="7">
    <location>
        <begin position="90"/>
        <end position="112"/>
    </location>
</feature>
<feature type="compositionally biased region" description="Polar residues" evidence="6">
    <location>
        <begin position="274"/>
        <end position="284"/>
    </location>
</feature>
<evidence type="ECO:0000259" key="8">
    <source>
        <dbReference type="Pfam" id="PF20684"/>
    </source>
</evidence>
<evidence type="ECO:0000313" key="10">
    <source>
        <dbReference type="Proteomes" id="UP001244011"/>
    </source>
</evidence>
<dbReference type="GO" id="GO:0016020">
    <property type="term" value="C:membrane"/>
    <property type="evidence" value="ECO:0007669"/>
    <property type="project" value="UniProtKB-SubCell"/>
</dbReference>
<feature type="transmembrane region" description="Helical" evidence="7">
    <location>
        <begin position="202"/>
        <end position="220"/>
    </location>
</feature>
<evidence type="ECO:0000256" key="3">
    <source>
        <dbReference type="ARBA" id="ARBA00022989"/>
    </source>
</evidence>
<feature type="domain" description="Rhodopsin" evidence="8">
    <location>
        <begin position="30"/>
        <end position="262"/>
    </location>
</feature>
<dbReference type="PANTHER" id="PTHR33048:SF96">
    <property type="entry name" value="INTEGRAL MEMBRANE PROTEIN"/>
    <property type="match status" value="1"/>
</dbReference>
<keyword evidence="4 7" id="KW-0472">Membrane</keyword>
<dbReference type="EMBL" id="MU839001">
    <property type="protein sequence ID" value="KAK1770194.1"/>
    <property type="molecule type" value="Genomic_DNA"/>
</dbReference>
<feature type="transmembrane region" description="Helical" evidence="7">
    <location>
        <begin position="119"/>
        <end position="144"/>
    </location>
</feature>
<evidence type="ECO:0000256" key="2">
    <source>
        <dbReference type="ARBA" id="ARBA00022692"/>
    </source>
</evidence>
<reference evidence="9" key="1">
    <citation type="submission" date="2023-06" db="EMBL/GenBank/DDBJ databases">
        <title>Genome-scale phylogeny and comparative genomics of the fungal order Sordariales.</title>
        <authorList>
            <consortium name="Lawrence Berkeley National Laboratory"/>
            <person name="Hensen N."/>
            <person name="Bonometti L."/>
            <person name="Westerberg I."/>
            <person name="Brannstrom I.O."/>
            <person name="Guillou S."/>
            <person name="Cros-Aarteil S."/>
            <person name="Calhoun S."/>
            <person name="Haridas S."/>
            <person name="Kuo A."/>
            <person name="Mondo S."/>
            <person name="Pangilinan J."/>
            <person name="Riley R."/>
            <person name="Labutti K."/>
            <person name="Andreopoulos B."/>
            <person name="Lipzen A."/>
            <person name="Chen C."/>
            <person name="Yanf M."/>
            <person name="Daum C."/>
            <person name="Ng V."/>
            <person name="Clum A."/>
            <person name="Steindorff A."/>
            <person name="Ohm R."/>
            <person name="Martin F."/>
            <person name="Silar P."/>
            <person name="Natvig D."/>
            <person name="Lalanne C."/>
            <person name="Gautier V."/>
            <person name="Ament-Velasquez S.L."/>
            <person name="Kruys A."/>
            <person name="Hutchinson M.I."/>
            <person name="Powell A.J."/>
            <person name="Barry K."/>
            <person name="Miller A.N."/>
            <person name="Grigoriev I.V."/>
            <person name="Debuchy R."/>
            <person name="Gladieux P."/>
            <person name="Thoren M.H."/>
            <person name="Johannesson H."/>
        </authorList>
    </citation>
    <scope>NUCLEOTIDE SEQUENCE</scope>
    <source>
        <strain evidence="9">8032-3</strain>
    </source>
</reference>
<comment type="similarity">
    <text evidence="5">Belongs to the SAT4 family.</text>
</comment>
<organism evidence="9 10">
    <name type="scientific">Phialemonium atrogriseum</name>
    <dbReference type="NCBI Taxonomy" id="1093897"/>
    <lineage>
        <taxon>Eukaryota</taxon>
        <taxon>Fungi</taxon>
        <taxon>Dikarya</taxon>
        <taxon>Ascomycota</taxon>
        <taxon>Pezizomycotina</taxon>
        <taxon>Sordariomycetes</taxon>
        <taxon>Sordariomycetidae</taxon>
        <taxon>Cephalothecales</taxon>
        <taxon>Cephalothecaceae</taxon>
        <taxon>Phialemonium</taxon>
    </lineage>
</organism>
<feature type="transmembrane region" description="Helical" evidence="7">
    <location>
        <begin position="12"/>
        <end position="33"/>
    </location>
</feature>
<feature type="transmembrane region" description="Helical" evidence="7">
    <location>
        <begin position="164"/>
        <end position="190"/>
    </location>
</feature>
<dbReference type="AlphaFoldDB" id="A0AAJ0C7P6"/>
<dbReference type="InterPro" id="IPR049326">
    <property type="entry name" value="Rhodopsin_dom_fungi"/>
</dbReference>
<dbReference type="Proteomes" id="UP001244011">
    <property type="component" value="Unassembled WGS sequence"/>
</dbReference>
<evidence type="ECO:0000256" key="7">
    <source>
        <dbReference type="SAM" id="Phobius"/>
    </source>
</evidence>